<comment type="similarity">
    <text evidence="7">Belongs to the UDP-glucose/GDP-mannose dehydrogenase family.</text>
</comment>
<evidence type="ECO:0000256" key="8">
    <source>
        <dbReference type="SAM" id="Phobius"/>
    </source>
</evidence>
<keyword evidence="8" id="KW-1133">Transmembrane helix</keyword>
<dbReference type="SUPFAM" id="SSF48179">
    <property type="entry name" value="6-phosphogluconate dehydrogenase C-terminal domain-like"/>
    <property type="match status" value="1"/>
</dbReference>
<dbReference type="GO" id="GO:0016628">
    <property type="term" value="F:oxidoreductase activity, acting on the CH-CH group of donors, NAD or NADP as acceptor"/>
    <property type="evidence" value="ECO:0007669"/>
    <property type="project" value="InterPro"/>
</dbReference>
<evidence type="ECO:0000256" key="2">
    <source>
        <dbReference type="ARBA" id="ARBA00016796"/>
    </source>
</evidence>
<evidence type="ECO:0000256" key="4">
    <source>
        <dbReference type="ARBA" id="ARBA00023027"/>
    </source>
</evidence>
<name>A0A2Z2MLE2_9EURY</name>
<dbReference type="InterPro" id="IPR001732">
    <property type="entry name" value="UDP-Glc/GDP-Man_DH_N"/>
</dbReference>
<dbReference type="PANTHER" id="PTHR43491:SF1">
    <property type="entry name" value="UDP-N-ACETYL-D-MANNOSAMINE DEHYDROGENASE"/>
    <property type="match status" value="1"/>
</dbReference>
<gene>
    <name evidence="10" type="ORF">A3L01_09395</name>
</gene>
<evidence type="ECO:0000313" key="10">
    <source>
        <dbReference type="EMBL" id="ASJ05565.1"/>
    </source>
</evidence>
<dbReference type="Pfam" id="PF03721">
    <property type="entry name" value="UDPG_MGDP_dh_N"/>
    <property type="match status" value="1"/>
</dbReference>
<accession>A0A2Z2MLE2</accession>
<evidence type="ECO:0000259" key="9">
    <source>
        <dbReference type="SMART" id="SM00984"/>
    </source>
</evidence>
<dbReference type="Gene3D" id="3.40.50.720">
    <property type="entry name" value="NAD(P)-binding Rossmann-like Domain"/>
    <property type="match status" value="2"/>
</dbReference>
<dbReference type="GO" id="GO:0000271">
    <property type="term" value="P:polysaccharide biosynthetic process"/>
    <property type="evidence" value="ECO:0007669"/>
    <property type="project" value="InterPro"/>
</dbReference>
<dbReference type="PANTHER" id="PTHR43491">
    <property type="entry name" value="UDP-N-ACETYL-D-MANNOSAMINE DEHYDROGENASE"/>
    <property type="match status" value="1"/>
</dbReference>
<dbReference type="InterPro" id="IPR008927">
    <property type="entry name" value="6-PGluconate_DH-like_C_sf"/>
</dbReference>
<protein>
    <recommendedName>
        <fullName evidence="2">UDP-N-acetyl-D-mannosamine dehydrogenase</fullName>
        <ecNumber evidence="1">1.1.1.336</ecNumber>
    </recommendedName>
    <alternativeName>
        <fullName evidence="5">UDP-ManNAc 6-dehydrogenase</fullName>
    </alternativeName>
</protein>
<dbReference type="PIRSF" id="PIRSF000124">
    <property type="entry name" value="UDPglc_GDPman_dh"/>
    <property type="match status" value="1"/>
</dbReference>
<keyword evidence="8" id="KW-0812">Transmembrane</keyword>
<dbReference type="InterPro" id="IPR028359">
    <property type="entry name" value="UDP_ManNAc/GlcNAc_DH"/>
</dbReference>
<proteinExistence type="inferred from homology"/>
<dbReference type="GeneID" id="33326991"/>
<evidence type="ECO:0000256" key="3">
    <source>
        <dbReference type="ARBA" id="ARBA00023002"/>
    </source>
</evidence>
<dbReference type="Pfam" id="PF00984">
    <property type="entry name" value="UDPG_MGDP_dh"/>
    <property type="match status" value="1"/>
</dbReference>
<dbReference type="SMART" id="SM00984">
    <property type="entry name" value="UDPG_MGDP_dh_C"/>
    <property type="match status" value="1"/>
</dbReference>
<dbReference type="InterPro" id="IPR017476">
    <property type="entry name" value="UDP-Glc/GDP-Man"/>
</dbReference>
<dbReference type="InterPro" id="IPR014027">
    <property type="entry name" value="UDP-Glc/GDP-Man_DH_C"/>
</dbReference>
<keyword evidence="11" id="KW-1185">Reference proteome</keyword>
<keyword evidence="3" id="KW-0560">Oxidoreductase</keyword>
<dbReference type="GO" id="GO:0089714">
    <property type="term" value="F:UDP-N-acetyl-D-mannosamine dehydrogenase activity"/>
    <property type="evidence" value="ECO:0007669"/>
    <property type="project" value="UniProtKB-EC"/>
</dbReference>
<keyword evidence="8" id="KW-0472">Membrane</keyword>
<evidence type="ECO:0000256" key="5">
    <source>
        <dbReference type="ARBA" id="ARBA00030172"/>
    </source>
</evidence>
<reference evidence="10 11" key="1">
    <citation type="submission" date="2016-04" db="EMBL/GenBank/DDBJ databases">
        <title>Complete genome sequence of Thermococcus barossii type strain SHCK-94.</title>
        <authorList>
            <person name="Oger P.M."/>
        </authorList>
    </citation>
    <scope>NUCLEOTIDE SEQUENCE [LARGE SCALE GENOMIC DNA]</scope>
    <source>
        <strain evidence="10 11">SHCK-94</strain>
    </source>
</reference>
<dbReference type="RefSeq" id="WP_088865562.1">
    <property type="nucleotide sequence ID" value="NZ_CP015101.1"/>
</dbReference>
<dbReference type="Pfam" id="PF03720">
    <property type="entry name" value="UDPG_MGDP_dh_C"/>
    <property type="match status" value="1"/>
</dbReference>
<dbReference type="SUPFAM" id="SSF52413">
    <property type="entry name" value="UDP-glucose/GDP-mannose dehydrogenase C-terminal domain"/>
    <property type="match status" value="1"/>
</dbReference>
<dbReference type="PIRSF" id="PIRSF500136">
    <property type="entry name" value="UDP_ManNAc_DH"/>
    <property type="match status" value="1"/>
</dbReference>
<dbReference type="OrthoDB" id="372050at2157"/>
<dbReference type="NCBIfam" id="TIGR03026">
    <property type="entry name" value="NDP-sugDHase"/>
    <property type="match status" value="1"/>
</dbReference>
<dbReference type="InterPro" id="IPR036220">
    <property type="entry name" value="UDP-Glc/GDP-Man_DH_C_sf"/>
</dbReference>
<dbReference type="InterPro" id="IPR014026">
    <property type="entry name" value="UDP-Glc/GDP-Man_DH_dimer"/>
</dbReference>
<dbReference type="GO" id="GO:0051287">
    <property type="term" value="F:NAD binding"/>
    <property type="evidence" value="ECO:0007669"/>
    <property type="project" value="InterPro"/>
</dbReference>
<dbReference type="Proteomes" id="UP000250272">
    <property type="component" value="Chromosome"/>
</dbReference>
<keyword evidence="4" id="KW-0520">NAD</keyword>
<dbReference type="InterPro" id="IPR036291">
    <property type="entry name" value="NAD(P)-bd_dom_sf"/>
</dbReference>
<evidence type="ECO:0000256" key="1">
    <source>
        <dbReference type="ARBA" id="ARBA00012935"/>
    </source>
</evidence>
<dbReference type="AlphaFoldDB" id="A0A2Z2MLE2"/>
<feature type="transmembrane region" description="Helical" evidence="8">
    <location>
        <begin position="12"/>
        <end position="33"/>
    </location>
</feature>
<dbReference type="SUPFAM" id="SSF51735">
    <property type="entry name" value="NAD(P)-binding Rossmann-fold domains"/>
    <property type="match status" value="1"/>
</dbReference>
<organism evidence="10 11">
    <name type="scientific">Thermococcus barossii</name>
    <dbReference type="NCBI Taxonomy" id="54077"/>
    <lineage>
        <taxon>Archaea</taxon>
        <taxon>Methanobacteriati</taxon>
        <taxon>Methanobacteriota</taxon>
        <taxon>Thermococci</taxon>
        <taxon>Thermococcales</taxon>
        <taxon>Thermococcaceae</taxon>
        <taxon>Thermococcus</taxon>
    </lineage>
</organism>
<feature type="domain" description="UDP-glucose/GDP-mannose dehydrogenase C-terminal" evidence="9">
    <location>
        <begin position="328"/>
        <end position="426"/>
    </location>
</feature>
<evidence type="ECO:0000256" key="7">
    <source>
        <dbReference type="PIRNR" id="PIRNR000124"/>
    </source>
</evidence>
<evidence type="ECO:0000256" key="6">
    <source>
        <dbReference type="ARBA" id="ARBA00049130"/>
    </source>
</evidence>
<dbReference type="EC" id="1.1.1.336" evidence="1"/>
<dbReference type="EMBL" id="CP015101">
    <property type="protein sequence ID" value="ASJ05565.1"/>
    <property type="molecule type" value="Genomic_DNA"/>
</dbReference>
<sequence>MENWLKKLERKILDNTTIVGIVGLGYVGLPLAIEFSKKFKVIGYDIAESKIEMLKKGVSYIDDIKNEDINLSNLKPTNNINDLKACDFIIIAVPTPLREDKTPDLSFIKSSAMSIGKILNKGQFIILESTTYPGTTEEILVPILEEYSGLTAIKDFGVAYSPERVDPGNKKYTISNTPKVVGGLTPEFTEIAALLYSSIITQVIKVRDCKTAEAVKMLENIFRHVNIALVNELALIFEKMGIDVWEVIDAAKTKPYGFMAFYPGPGVGGHCIPLDPFYLSYKAKQYGFIPRFIETAGQINDYMPIHTVNLLEEGLRKINMKLWGSKIAVLGLAYKKNISDTRESPAIRIIEELVERGAKVRVHDPYSKTIKTKAGLFSSEDINEVIKWADAVVIVTDHDMFKETLPKLLTENPRKVIIDTRNVVCEKIKKKVRICMKI</sequence>
<dbReference type="KEGG" id="tbs:A3L01_09395"/>
<comment type="catalytic activity">
    <reaction evidence="6">
        <text>UDP-N-acetyl-alpha-D-mannosamine + 2 NAD(+) + H2O = UDP-N-acetyl-alpha-D-mannosaminouronate + 2 NADH + 3 H(+)</text>
        <dbReference type="Rhea" id="RHEA:25780"/>
        <dbReference type="ChEBI" id="CHEBI:15377"/>
        <dbReference type="ChEBI" id="CHEBI:15378"/>
        <dbReference type="ChEBI" id="CHEBI:57540"/>
        <dbReference type="ChEBI" id="CHEBI:57945"/>
        <dbReference type="ChEBI" id="CHEBI:68623"/>
        <dbReference type="ChEBI" id="CHEBI:70731"/>
        <dbReference type="EC" id="1.1.1.336"/>
    </reaction>
</comment>
<evidence type="ECO:0000313" key="11">
    <source>
        <dbReference type="Proteomes" id="UP000250272"/>
    </source>
</evidence>